<protein>
    <submittedName>
        <fullName evidence="1">Genomic scaffold, ProqFM164S02</fullName>
    </submittedName>
</protein>
<gene>
    <name evidence="1" type="ORF">PROQFM164_S02g000529</name>
</gene>
<dbReference type="Proteomes" id="UP000030686">
    <property type="component" value="Unassembled WGS sequence"/>
</dbReference>
<evidence type="ECO:0000313" key="1">
    <source>
        <dbReference type="EMBL" id="CDM30380.1"/>
    </source>
</evidence>
<name>W6Q251_PENRF</name>
<accession>W6Q251</accession>
<dbReference type="AlphaFoldDB" id="W6Q251"/>
<dbReference type="OrthoDB" id="5304415at2759"/>
<dbReference type="EMBL" id="HG792016">
    <property type="protein sequence ID" value="CDM30380.1"/>
    <property type="molecule type" value="Genomic_DNA"/>
</dbReference>
<keyword evidence="2" id="KW-1185">Reference proteome</keyword>
<proteinExistence type="predicted"/>
<organism evidence="1 2">
    <name type="scientific">Penicillium roqueforti (strain FM164)</name>
    <dbReference type="NCBI Taxonomy" id="1365484"/>
    <lineage>
        <taxon>Eukaryota</taxon>
        <taxon>Fungi</taxon>
        <taxon>Dikarya</taxon>
        <taxon>Ascomycota</taxon>
        <taxon>Pezizomycotina</taxon>
        <taxon>Eurotiomycetes</taxon>
        <taxon>Eurotiomycetidae</taxon>
        <taxon>Eurotiales</taxon>
        <taxon>Aspergillaceae</taxon>
        <taxon>Penicillium</taxon>
    </lineage>
</organism>
<evidence type="ECO:0000313" key="2">
    <source>
        <dbReference type="Proteomes" id="UP000030686"/>
    </source>
</evidence>
<sequence length="69" mass="7864">MLWYIRETQLAHNSCRRLVTDGVTQLANFARELRTSGSGIIVEEDLAAIFERGRISPVIESEFKKNVNI</sequence>
<reference evidence="1" key="1">
    <citation type="journal article" date="2014" name="Nat. Commun.">
        <title>Multiple recent horizontal transfers of a large genomic region in cheese making fungi.</title>
        <authorList>
            <person name="Cheeseman K."/>
            <person name="Ropars J."/>
            <person name="Renault P."/>
            <person name="Dupont J."/>
            <person name="Gouzy J."/>
            <person name="Branca A."/>
            <person name="Abraham A.L."/>
            <person name="Ceppi M."/>
            <person name="Conseiller E."/>
            <person name="Debuchy R."/>
            <person name="Malagnac F."/>
            <person name="Goarin A."/>
            <person name="Silar P."/>
            <person name="Lacoste S."/>
            <person name="Sallet E."/>
            <person name="Bensimon A."/>
            <person name="Giraud T."/>
            <person name="Brygoo Y."/>
        </authorList>
    </citation>
    <scope>NUCLEOTIDE SEQUENCE [LARGE SCALE GENOMIC DNA]</scope>
    <source>
        <strain evidence="1">FM164</strain>
    </source>
</reference>